<accession>A0A377FXU1</accession>
<name>A0A377FXU1_9BACL</name>
<evidence type="ECO:0008006" key="4">
    <source>
        <dbReference type="Google" id="ProtNLM"/>
    </source>
</evidence>
<organism evidence="2 3">
    <name type="scientific">Exiguobacterium aurantiacum</name>
    <dbReference type="NCBI Taxonomy" id="33987"/>
    <lineage>
        <taxon>Bacteria</taxon>
        <taxon>Bacillati</taxon>
        <taxon>Bacillota</taxon>
        <taxon>Bacilli</taxon>
        <taxon>Bacillales</taxon>
        <taxon>Bacillales Family XII. Incertae Sedis</taxon>
        <taxon>Exiguobacterium</taxon>
    </lineage>
</organism>
<protein>
    <recommendedName>
        <fullName evidence="4">Four helix bundle sensory module for signal transduction</fullName>
    </recommendedName>
</protein>
<proteinExistence type="predicted"/>
<feature type="transmembrane region" description="Helical" evidence="1">
    <location>
        <begin position="173"/>
        <end position="197"/>
    </location>
</feature>
<sequence length="205" mass="23750">MFQRKWLALFGALAVLLVLVIASFIVQLRNTNERIEAIHGERLDSYQAIEEIMYYNLERANAIRGLLAYNDRRFLEAYYSMSQRAKELKASIASDPNTPSSLLDLLYRDGIWEQEADRVLVIYETGDIDEATAVAETMTDQRQTILEDLRSLKKMQYNDIRKQLTATQREIDLAIQVLLSLSILLVATFIILLFLMFKPRKKTDH</sequence>
<dbReference type="RefSeq" id="WP_231557588.1">
    <property type="nucleotide sequence ID" value="NZ_UGGP01000001.1"/>
</dbReference>
<evidence type="ECO:0000313" key="3">
    <source>
        <dbReference type="Proteomes" id="UP000254060"/>
    </source>
</evidence>
<keyword evidence="1" id="KW-0472">Membrane</keyword>
<dbReference type="Proteomes" id="UP000254060">
    <property type="component" value="Unassembled WGS sequence"/>
</dbReference>
<dbReference type="EMBL" id="UGGP01000001">
    <property type="protein sequence ID" value="STO09123.1"/>
    <property type="molecule type" value="Genomic_DNA"/>
</dbReference>
<keyword evidence="1" id="KW-0812">Transmembrane</keyword>
<reference evidence="2 3" key="1">
    <citation type="submission" date="2018-06" db="EMBL/GenBank/DDBJ databases">
        <authorList>
            <consortium name="Pathogen Informatics"/>
            <person name="Doyle S."/>
        </authorList>
    </citation>
    <scope>NUCLEOTIDE SEQUENCE [LARGE SCALE GENOMIC DNA]</scope>
    <source>
        <strain evidence="2 3">NCTC13163</strain>
    </source>
</reference>
<evidence type="ECO:0000313" key="2">
    <source>
        <dbReference type="EMBL" id="STO09123.1"/>
    </source>
</evidence>
<keyword evidence="1" id="KW-1133">Transmembrane helix</keyword>
<evidence type="ECO:0000256" key="1">
    <source>
        <dbReference type="SAM" id="Phobius"/>
    </source>
</evidence>
<gene>
    <name evidence="2" type="ORF">NCTC13163_02522</name>
</gene>
<dbReference type="AlphaFoldDB" id="A0A377FXU1"/>